<dbReference type="STRING" id="685588.A0A067TER8"/>
<evidence type="ECO:0000256" key="7">
    <source>
        <dbReference type="SAM" id="MobiDB-lite"/>
    </source>
</evidence>
<dbReference type="GO" id="GO:0031297">
    <property type="term" value="P:replication fork processing"/>
    <property type="evidence" value="ECO:0007669"/>
    <property type="project" value="UniProtKB-UniRule"/>
</dbReference>
<feature type="compositionally biased region" description="Acidic residues" evidence="7">
    <location>
        <begin position="400"/>
        <end position="409"/>
    </location>
</feature>
<keyword evidence="10" id="KW-1185">Reference proteome</keyword>
<feature type="compositionally biased region" description="Basic and acidic residues" evidence="7">
    <location>
        <begin position="329"/>
        <end position="338"/>
    </location>
</feature>
<dbReference type="GO" id="GO:0043111">
    <property type="term" value="P:replication fork arrest"/>
    <property type="evidence" value="ECO:0007669"/>
    <property type="project" value="TreeGrafter"/>
</dbReference>
<evidence type="ECO:0000256" key="4">
    <source>
        <dbReference type="ARBA" id="ARBA00023242"/>
    </source>
</evidence>
<dbReference type="HOGENOM" id="CLU_050882_0_0_1"/>
<feature type="compositionally biased region" description="Polar residues" evidence="7">
    <location>
        <begin position="283"/>
        <end position="296"/>
    </location>
</feature>
<keyword evidence="4 6" id="KW-0539">Nucleus</keyword>
<dbReference type="GO" id="GO:0000076">
    <property type="term" value="P:DNA replication checkpoint signaling"/>
    <property type="evidence" value="ECO:0007669"/>
    <property type="project" value="UniProtKB-UniRule"/>
</dbReference>
<feature type="compositionally biased region" description="Acidic residues" evidence="7">
    <location>
        <begin position="261"/>
        <end position="270"/>
    </location>
</feature>
<accession>A0A067TER8</accession>
<dbReference type="EMBL" id="KL142370">
    <property type="protein sequence ID" value="KDR81656.1"/>
    <property type="molecule type" value="Genomic_DNA"/>
</dbReference>
<evidence type="ECO:0000256" key="3">
    <source>
        <dbReference type="ARBA" id="ARBA00022763"/>
    </source>
</evidence>
<dbReference type="InterPro" id="IPR040038">
    <property type="entry name" value="TIPIN/Csm3/Swi3"/>
</dbReference>
<keyword evidence="3 6" id="KW-0227">DNA damage</keyword>
<evidence type="ECO:0000256" key="2">
    <source>
        <dbReference type="ARBA" id="ARBA00006075"/>
    </source>
</evidence>
<feature type="compositionally biased region" description="Acidic residues" evidence="7">
    <location>
        <begin position="356"/>
        <end position="367"/>
    </location>
</feature>
<evidence type="ECO:0000256" key="6">
    <source>
        <dbReference type="RuleBase" id="RU366049"/>
    </source>
</evidence>
<proteinExistence type="inferred from homology"/>
<comment type="subcellular location">
    <subcellularLocation>
        <location evidence="1 6">Nucleus</location>
    </subcellularLocation>
</comment>
<evidence type="ECO:0000313" key="9">
    <source>
        <dbReference type="EMBL" id="KDR81656.1"/>
    </source>
</evidence>
<feature type="region of interest" description="Disordered" evidence="7">
    <location>
        <begin position="315"/>
        <end position="409"/>
    </location>
</feature>
<dbReference type="GO" id="GO:0003677">
    <property type="term" value="F:DNA binding"/>
    <property type="evidence" value="ECO:0007669"/>
    <property type="project" value="TreeGrafter"/>
</dbReference>
<dbReference type="GO" id="GO:0031298">
    <property type="term" value="C:replication fork protection complex"/>
    <property type="evidence" value="ECO:0007669"/>
    <property type="project" value="TreeGrafter"/>
</dbReference>
<organism evidence="9 10">
    <name type="scientific">Galerina marginata (strain CBS 339.88)</name>
    <dbReference type="NCBI Taxonomy" id="685588"/>
    <lineage>
        <taxon>Eukaryota</taxon>
        <taxon>Fungi</taxon>
        <taxon>Dikarya</taxon>
        <taxon>Basidiomycota</taxon>
        <taxon>Agaricomycotina</taxon>
        <taxon>Agaricomycetes</taxon>
        <taxon>Agaricomycetidae</taxon>
        <taxon>Agaricales</taxon>
        <taxon>Agaricineae</taxon>
        <taxon>Strophariaceae</taxon>
        <taxon>Galerina</taxon>
    </lineage>
</organism>
<evidence type="ECO:0000259" key="8">
    <source>
        <dbReference type="Pfam" id="PF07962"/>
    </source>
</evidence>
<sequence>MDSSLDNIWDEPAVQNSPKRLDRAQDTEDDAEISHRPAKRPRQTLFLADSDDEVDISAVKVTHKAPPAQDVDIDALFAEFDDADDDLFKPLPPRVDEAELVRQAQARVRNMPALTPHEILPSSSPPRDTEDTTDNKKSGAKDKDKDKDEKKARRRLVKLDENRLLGPNGFPQLIKMTKDFKIKGKGHEATDLNRLLQTYQYWTHQLYPKTQFRDTVERVEKLCHSRRMNVSLSVWRDDAHGRPNKKNDDSDDEDMRGGDDEGRENDENMNAEDRDASLPLPGSSPTHISSRATSLPVSGLGSDIDMPTRLSHVSTVSQFAAPPGEDEDTFWRSMDEFSGHSSDPPPAPTTAANSSMDEDEDMWDIIDEVERSSADKSTAPSTTTMTTNSTATEPPGNQADPDDWDDMYL</sequence>
<dbReference type="AlphaFoldDB" id="A0A067TER8"/>
<feature type="domain" description="Chromosome segregation in meiosis protein 3" evidence="8">
    <location>
        <begin position="158"/>
        <end position="238"/>
    </location>
</feature>
<gene>
    <name evidence="9" type="ORF">GALMADRAFT_221522</name>
</gene>
<feature type="compositionally biased region" description="Low complexity" evidence="7">
    <location>
        <begin position="377"/>
        <end position="395"/>
    </location>
</feature>
<feature type="compositionally biased region" description="Basic and acidic residues" evidence="7">
    <location>
        <begin position="127"/>
        <end position="155"/>
    </location>
</feature>
<protein>
    <recommendedName>
        <fullName evidence="6">Chromosome segregation in meiosis protein</fullName>
    </recommendedName>
</protein>
<comment type="function">
    <text evidence="6">Plays an important role in the control of DNA replication and the maintenance of replication fork stability.</text>
</comment>
<dbReference type="InterPro" id="IPR012923">
    <property type="entry name" value="Csm3"/>
</dbReference>
<evidence type="ECO:0000256" key="1">
    <source>
        <dbReference type="ARBA" id="ARBA00004123"/>
    </source>
</evidence>
<dbReference type="Proteomes" id="UP000027222">
    <property type="component" value="Unassembled WGS sequence"/>
</dbReference>
<keyword evidence="5 6" id="KW-0131">Cell cycle</keyword>
<feature type="region of interest" description="Disordered" evidence="7">
    <location>
        <begin position="235"/>
        <end position="300"/>
    </location>
</feature>
<dbReference type="PANTHER" id="PTHR13220:SF11">
    <property type="entry name" value="TIMELESS-INTERACTING PROTEIN"/>
    <property type="match status" value="1"/>
</dbReference>
<reference evidence="10" key="1">
    <citation type="journal article" date="2014" name="Proc. Natl. Acad. Sci. U.S.A.">
        <title>Extensive sampling of basidiomycete genomes demonstrates inadequacy of the white-rot/brown-rot paradigm for wood decay fungi.</title>
        <authorList>
            <person name="Riley R."/>
            <person name="Salamov A.A."/>
            <person name="Brown D.W."/>
            <person name="Nagy L.G."/>
            <person name="Floudas D."/>
            <person name="Held B.W."/>
            <person name="Levasseur A."/>
            <person name="Lombard V."/>
            <person name="Morin E."/>
            <person name="Otillar R."/>
            <person name="Lindquist E.A."/>
            <person name="Sun H."/>
            <person name="LaButti K.M."/>
            <person name="Schmutz J."/>
            <person name="Jabbour D."/>
            <person name="Luo H."/>
            <person name="Baker S.E."/>
            <person name="Pisabarro A.G."/>
            <person name="Walton J.D."/>
            <person name="Blanchette R.A."/>
            <person name="Henrissat B."/>
            <person name="Martin F."/>
            <person name="Cullen D."/>
            <person name="Hibbett D.S."/>
            <person name="Grigoriev I.V."/>
        </authorList>
    </citation>
    <scope>NUCLEOTIDE SEQUENCE [LARGE SCALE GENOMIC DNA]</scope>
    <source>
        <strain evidence="10">CBS 339.88</strain>
    </source>
</reference>
<dbReference type="GO" id="GO:0006974">
    <property type="term" value="P:DNA damage response"/>
    <property type="evidence" value="ECO:0007669"/>
    <property type="project" value="UniProtKB-KW"/>
</dbReference>
<feature type="region of interest" description="Disordered" evidence="7">
    <location>
        <begin position="1"/>
        <end position="44"/>
    </location>
</feature>
<evidence type="ECO:0000256" key="5">
    <source>
        <dbReference type="ARBA" id="ARBA00023306"/>
    </source>
</evidence>
<feature type="compositionally biased region" description="Basic and acidic residues" evidence="7">
    <location>
        <begin position="235"/>
        <end position="248"/>
    </location>
</feature>
<comment type="similarity">
    <text evidence="2 6">Belongs to the CSM3 family.</text>
</comment>
<dbReference type="Pfam" id="PF07962">
    <property type="entry name" value="Swi3"/>
    <property type="match status" value="1"/>
</dbReference>
<dbReference type="PANTHER" id="PTHR13220">
    <property type="entry name" value="TIMELESS INTERACTING-RELATED"/>
    <property type="match status" value="1"/>
</dbReference>
<dbReference type="OrthoDB" id="437078at2759"/>
<evidence type="ECO:0000313" key="10">
    <source>
        <dbReference type="Proteomes" id="UP000027222"/>
    </source>
</evidence>
<name>A0A067TER8_GALM3</name>
<feature type="region of interest" description="Disordered" evidence="7">
    <location>
        <begin position="108"/>
        <end position="155"/>
    </location>
</feature>